<protein>
    <submittedName>
        <fullName evidence="7">LANO_0B07734g1_1</fullName>
    </submittedName>
</protein>
<sequence length="275" mass="31339">MSTDTPQGLNNFPITKFCSLLTVGIPIFASIAGVKHWFLLYNDPFISEYKQYYRLLSFQVSAVNETDVALLTLIWYHLRHLERLFGSRKYLSIITLSWFYSSLTVLILAQVFNLNPLINWNRFTSGGLPTIMSVLHFYKEYTPQMYQFDVKLIKPFGTRSKQLKWTFNDQFVINALVAILLLNQGFVGVATGFLSWLCGVFIDKGLLPGSEMFRVPFFKQKSSLRPRQTSSIEAEAGAQAADDQQSSATGDRADEEPNDEPARPLGVQFLNTFRM</sequence>
<evidence type="ECO:0000256" key="2">
    <source>
        <dbReference type="ARBA" id="ARBA00022692"/>
    </source>
</evidence>
<feature type="transmembrane region" description="Helical" evidence="6">
    <location>
        <begin position="171"/>
        <end position="202"/>
    </location>
</feature>
<dbReference type="InterPro" id="IPR035952">
    <property type="entry name" value="Rhomboid-like_sf"/>
</dbReference>
<dbReference type="OrthoDB" id="272778at2759"/>
<evidence type="ECO:0000256" key="6">
    <source>
        <dbReference type="SAM" id="Phobius"/>
    </source>
</evidence>
<gene>
    <name evidence="7" type="ORF">LANO_0B07734G</name>
</gene>
<keyword evidence="2 6" id="KW-0812">Transmembrane</keyword>
<dbReference type="AlphaFoldDB" id="A0A1G4J0A6"/>
<reference evidence="8" key="1">
    <citation type="submission" date="2016-03" db="EMBL/GenBank/DDBJ databases">
        <authorList>
            <person name="Devillers Hugo."/>
        </authorList>
    </citation>
    <scope>NUCLEOTIDE SEQUENCE [LARGE SCALE GENOMIC DNA]</scope>
</reference>
<comment type="subcellular location">
    <subcellularLocation>
        <location evidence="1">Membrane</location>
        <topology evidence="1">Multi-pass membrane protein</topology>
    </subcellularLocation>
</comment>
<dbReference type="GO" id="GO:0016020">
    <property type="term" value="C:membrane"/>
    <property type="evidence" value="ECO:0007669"/>
    <property type="project" value="UniProtKB-SubCell"/>
</dbReference>
<evidence type="ECO:0000313" key="7">
    <source>
        <dbReference type="EMBL" id="SCU82878.1"/>
    </source>
</evidence>
<dbReference type="Proteomes" id="UP000189911">
    <property type="component" value="Chromosome B"/>
</dbReference>
<evidence type="ECO:0000256" key="1">
    <source>
        <dbReference type="ARBA" id="ARBA00004141"/>
    </source>
</evidence>
<name>A0A1G4J0A6_9SACH</name>
<feature type="transmembrane region" description="Helical" evidence="6">
    <location>
        <begin position="17"/>
        <end position="38"/>
    </location>
</feature>
<evidence type="ECO:0000256" key="3">
    <source>
        <dbReference type="ARBA" id="ARBA00022989"/>
    </source>
</evidence>
<evidence type="ECO:0000313" key="8">
    <source>
        <dbReference type="Proteomes" id="UP000189911"/>
    </source>
</evidence>
<keyword evidence="3 6" id="KW-1133">Transmembrane helix</keyword>
<feature type="compositionally biased region" description="Low complexity" evidence="5">
    <location>
        <begin position="233"/>
        <end position="250"/>
    </location>
</feature>
<keyword evidence="8" id="KW-1185">Reference proteome</keyword>
<accession>A0A1G4J0A6</accession>
<evidence type="ECO:0000256" key="5">
    <source>
        <dbReference type="SAM" id="MobiDB-lite"/>
    </source>
</evidence>
<feature type="region of interest" description="Disordered" evidence="5">
    <location>
        <begin position="226"/>
        <end position="265"/>
    </location>
</feature>
<feature type="transmembrane region" description="Helical" evidence="6">
    <location>
        <begin position="90"/>
        <end position="112"/>
    </location>
</feature>
<feature type="transmembrane region" description="Helical" evidence="6">
    <location>
        <begin position="58"/>
        <end position="78"/>
    </location>
</feature>
<dbReference type="EMBL" id="LT598450">
    <property type="protein sequence ID" value="SCU82878.1"/>
    <property type="molecule type" value="Genomic_DNA"/>
</dbReference>
<evidence type="ECO:0000256" key="4">
    <source>
        <dbReference type="ARBA" id="ARBA00023136"/>
    </source>
</evidence>
<proteinExistence type="predicted"/>
<keyword evidence="4 6" id="KW-0472">Membrane</keyword>
<dbReference type="SUPFAM" id="SSF144091">
    <property type="entry name" value="Rhomboid-like"/>
    <property type="match status" value="1"/>
</dbReference>
<organism evidence="7 8">
    <name type="scientific">Lachancea nothofagi CBS 11611</name>
    <dbReference type="NCBI Taxonomy" id="1266666"/>
    <lineage>
        <taxon>Eukaryota</taxon>
        <taxon>Fungi</taxon>
        <taxon>Dikarya</taxon>
        <taxon>Ascomycota</taxon>
        <taxon>Saccharomycotina</taxon>
        <taxon>Saccharomycetes</taxon>
        <taxon>Saccharomycetales</taxon>
        <taxon>Saccharomycetaceae</taxon>
        <taxon>Lachancea</taxon>
    </lineage>
</organism>